<keyword evidence="2 5" id="KW-0547">Nucleotide-binding</keyword>
<keyword evidence="5 7" id="KW-0418">Kinase</keyword>
<dbReference type="CDD" id="cd02022">
    <property type="entry name" value="DPCK"/>
    <property type="match status" value="1"/>
</dbReference>
<organism evidence="7 8">
    <name type="scientific">Usitatibacter rugosus</name>
    <dbReference type="NCBI Taxonomy" id="2732067"/>
    <lineage>
        <taxon>Bacteria</taxon>
        <taxon>Pseudomonadati</taxon>
        <taxon>Pseudomonadota</taxon>
        <taxon>Betaproteobacteria</taxon>
        <taxon>Nitrosomonadales</taxon>
        <taxon>Usitatibacteraceae</taxon>
        <taxon>Usitatibacter</taxon>
    </lineage>
</organism>
<dbReference type="PANTHER" id="PTHR10695:SF46">
    <property type="entry name" value="BIFUNCTIONAL COENZYME A SYNTHASE-RELATED"/>
    <property type="match status" value="1"/>
</dbReference>
<keyword evidence="8" id="KW-1185">Reference proteome</keyword>
<dbReference type="PROSITE" id="PS51219">
    <property type="entry name" value="DPCK"/>
    <property type="match status" value="1"/>
</dbReference>
<evidence type="ECO:0000313" key="8">
    <source>
        <dbReference type="Proteomes" id="UP000501534"/>
    </source>
</evidence>
<comment type="function">
    <text evidence="5">Catalyzes the phosphorylation of the 3'-hydroxyl group of dephosphocoenzyme A to form coenzyme A.</text>
</comment>
<comment type="pathway">
    <text evidence="5">Cofactor biosynthesis; coenzyme A biosynthesis; CoA from (R)-pantothenate: step 5/5.</text>
</comment>
<name>A0A6M4GPR6_9PROT</name>
<dbReference type="AlphaFoldDB" id="A0A6M4GPR6"/>
<evidence type="ECO:0000256" key="4">
    <source>
        <dbReference type="ARBA" id="ARBA00022993"/>
    </source>
</evidence>
<protein>
    <recommendedName>
        <fullName evidence="5 6">Dephospho-CoA kinase</fullName>
        <ecNumber evidence="5 6">2.7.1.24</ecNumber>
    </recommendedName>
    <alternativeName>
        <fullName evidence="5">Dephosphocoenzyme A kinase</fullName>
    </alternativeName>
</protein>
<dbReference type="NCBIfam" id="TIGR00152">
    <property type="entry name" value="dephospho-CoA kinase"/>
    <property type="match status" value="1"/>
</dbReference>
<reference evidence="7 8" key="1">
    <citation type="submission" date="2020-04" db="EMBL/GenBank/DDBJ databases">
        <title>Usitatibacter rugosus gen. nov., sp. nov. and Usitatibacter palustris sp. nov., novel members of Usitatibacteraceae fam. nov. within the order Nitrosomonadales isolated from soil.</title>
        <authorList>
            <person name="Huber K.J."/>
            <person name="Neumann-Schaal M."/>
            <person name="Geppert A."/>
            <person name="Luckner M."/>
            <person name="Wanner G."/>
            <person name="Overmann J."/>
        </authorList>
    </citation>
    <scope>NUCLEOTIDE SEQUENCE [LARGE SCALE GENOMIC DNA]</scope>
    <source>
        <strain evidence="7 8">0125_3</strain>
    </source>
</reference>
<dbReference type="InterPro" id="IPR027417">
    <property type="entry name" value="P-loop_NTPase"/>
</dbReference>
<dbReference type="PANTHER" id="PTHR10695">
    <property type="entry name" value="DEPHOSPHO-COA KINASE-RELATED"/>
    <property type="match status" value="1"/>
</dbReference>
<dbReference type="Proteomes" id="UP000501534">
    <property type="component" value="Chromosome"/>
</dbReference>
<dbReference type="EC" id="2.7.1.24" evidence="5 6"/>
<comment type="similarity">
    <text evidence="1 5">Belongs to the CoaE family.</text>
</comment>
<dbReference type="GO" id="GO:0005737">
    <property type="term" value="C:cytoplasm"/>
    <property type="evidence" value="ECO:0007669"/>
    <property type="project" value="UniProtKB-SubCell"/>
</dbReference>
<comment type="subcellular location">
    <subcellularLocation>
        <location evidence="5">Cytoplasm</location>
    </subcellularLocation>
</comment>
<keyword evidence="5" id="KW-0963">Cytoplasm</keyword>
<dbReference type="SUPFAM" id="SSF52540">
    <property type="entry name" value="P-loop containing nucleoside triphosphate hydrolases"/>
    <property type="match status" value="1"/>
</dbReference>
<evidence type="ECO:0000256" key="6">
    <source>
        <dbReference type="NCBIfam" id="TIGR00152"/>
    </source>
</evidence>
<evidence type="ECO:0000256" key="1">
    <source>
        <dbReference type="ARBA" id="ARBA00009018"/>
    </source>
</evidence>
<dbReference type="KEGG" id="uru:DSM104443_00348"/>
<evidence type="ECO:0000313" key="7">
    <source>
        <dbReference type="EMBL" id="QJR09310.1"/>
    </source>
</evidence>
<keyword evidence="4 5" id="KW-0173">Coenzyme A biosynthesis</keyword>
<sequence>MKLSVGLTGGIGSGKSTVAERFERLGASLVDADEISRALTAPGGAAMPALRAAFGRGLVAADGALDRRAMRELAFTDPGARARLEAILHPLVRAESDRARAGAGGHYVMMIVPLLFETGGQARVDRTLVVDAPEETQVERVVRRSALAPEEVRQVMAAQWPRWRRLQAADDVVFNGGSEGELDAQCERLHARYAELARERA</sequence>
<dbReference type="GO" id="GO:0015937">
    <property type="term" value="P:coenzyme A biosynthetic process"/>
    <property type="evidence" value="ECO:0007669"/>
    <property type="project" value="UniProtKB-UniRule"/>
</dbReference>
<accession>A0A6M4GPR6</accession>
<dbReference type="UniPathway" id="UPA00241">
    <property type="reaction ID" value="UER00356"/>
</dbReference>
<keyword evidence="5 7" id="KW-0808">Transferase</keyword>
<proteinExistence type="inferred from homology"/>
<dbReference type="HAMAP" id="MF_00376">
    <property type="entry name" value="Dephospho_CoA_kinase"/>
    <property type="match status" value="1"/>
</dbReference>
<comment type="catalytic activity">
    <reaction evidence="5">
        <text>3'-dephospho-CoA + ATP = ADP + CoA + H(+)</text>
        <dbReference type="Rhea" id="RHEA:18245"/>
        <dbReference type="ChEBI" id="CHEBI:15378"/>
        <dbReference type="ChEBI" id="CHEBI:30616"/>
        <dbReference type="ChEBI" id="CHEBI:57287"/>
        <dbReference type="ChEBI" id="CHEBI:57328"/>
        <dbReference type="ChEBI" id="CHEBI:456216"/>
        <dbReference type="EC" id="2.7.1.24"/>
    </reaction>
</comment>
<dbReference type="RefSeq" id="WP_212756896.1">
    <property type="nucleotide sequence ID" value="NZ_CP053069.1"/>
</dbReference>
<dbReference type="EMBL" id="CP053069">
    <property type="protein sequence ID" value="QJR09310.1"/>
    <property type="molecule type" value="Genomic_DNA"/>
</dbReference>
<evidence type="ECO:0000256" key="3">
    <source>
        <dbReference type="ARBA" id="ARBA00022840"/>
    </source>
</evidence>
<dbReference type="GO" id="GO:0005524">
    <property type="term" value="F:ATP binding"/>
    <property type="evidence" value="ECO:0007669"/>
    <property type="project" value="UniProtKB-UniRule"/>
</dbReference>
<dbReference type="Pfam" id="PF01121">
    <property type="entry name" value="CoaE"/>
    <property type="match status" value="1"/>
</dbReference>
<keyword evidence="3 5" id="KW-0067">ATP-binding</keyword>
<gene>
    <name evidence="5 7" type="primary">coaE</name>
    <name evidence="7" type="ORF">DSM104443_00348</name>
</gene>
<evidence type="ECO:0000256" key="5">
    <source>
        <dbReference type="HAMAP-Rule" id="MF_00376"/>
    </source>
</evidence>
<evidence type="ECO:0000256" key="2">
    <source>
        <dbReference type="ARBA" id="ARBA00022741"/>
    </source>
</evidence>
<dbReference type="Gene3D" id="3.40.50.300">
    <property type="entry name" value="P-loop containing nucleotide triphosphate hydrolases"/>
    <property type="match status" value="1"/>
</dbReference>
<dbReference type="InterPro" id="IPR001977">
    <property type="entry name" value="Depp_CoAkinase"/>
</dbReference>
<dbReference type="GO" id="GO:0004140">
    <property type="term" value="F:dephospho-CoA kinase activity"/>
    <property type="evidence" value="ECO:0007669"/>
    <property type="project" value="UniProtKB-UniRule"/>
</dbReference>
<feature type="binding site" evidence="5">
    <location>
        <begin position="12"/>
        <end position="17"/>
    </location>
    <ligand>
        <name>ATP</name>
        <dbReference type="ChEBI" id="CHEBI:30616"/>
    </ligand>
</feature>